<dbReference type="AlphaFoldDB" id="A0AAE0X547"/>
<dbReference type="GO" id="GO:0016787">
    <property type="term" value="F:hydrolase activity"/>
    <property type="evidence" value="ECO:0007669"/>
    <property type="project" value="UniProtKB-KW"/>
</dbReference>
<evidence type="ECO:0000313" key="3">
    <source>
        <dbReference type="EMBL" id="KAK3685387.1"/>
    </source>
</evidence>
<comment type="caution">
    <text evidence="3">The sequence shown here is derived from an EMBL/GenBank/DDBJ whole genome shotgun (WGS) entry which is preliminary data.</text>
</comment>
<organism evidence="3 4">
    <name type="scientific">Podospora appendiculata</name>
    <dbReference type="NCBI Taxonomy" id="314037"/>
    <lineage>
        <taxon>Eukaryota</taxon>
        <taxon>Fungi</taxon>
        <taxon>Dikarya</taxon>
        <taxon>Ascomycota</taxon>
        <taxon>Pezizomycotina</taxon>
        <taxon>Sordariomycetes</taxon>
        <taxon>Sordariomycetidae</taxon>
        <taxon>Sordariales</taxon>
        <taxon>Podosporaceae</taxon>
        <taxon>Podospora</taxon>
    </lineage>
</organism>
<accession>A0AAE0X547</accession>
<proteinExistence type="predicted"/>
<gene>
    <name evidence="3" type="ORF">B0T22DRAFT_216194</name>
</gene>
<keyword evidence="3" id="KW-0378">Hydrolase</keyword>
<feature type="compositionally biased region" description="Low complexity" evidence="1">
    <location>
        <begin position="179"/>
        <end position="193"/>
    </location>
</feature>
<reference evidence="3" key="1">
    <citation type="journal article" date="2023" name="Mol. Phylogenet. Evol.">
        <title>Genome-scale phylogeny and comparative genomics of the fungal order Sordariales.</title>
        <authorList>
            <person name="Hensen N."/>
            <person name="Bonometti L."/>
            <person name="Westerberg I."/>
            <person name="Brannstrom I.O."/>
            <person name="Guillou S."/>
            <person name="Cros-Aarteil S."/>
            <person name="Calhoun S."/>
            <person name="Haridas S."/>
            <person name="Kuo A."/>
            <person name="Mondo S."/>
            <person name="Pangilinan J."/>
            <person name="Riley R."/>
            <person name="LaButti K."/>
            <person name="Andreopoulos B."/>
            <person name="Lipzen A."/>
            <person name="Chen C."/>
            <person name="Yan M."/>
            <person name="Daum C."/>
            <person name="Ng V."/>
            <person name="Clum A."/>
            <person name="Steindorff A."/>
            <person name="Ohm R.A."/>
            <person name="Martin F."/>
            <person name="Silar P."/>
            <person name="Natvig D.O."/>
            <person name="Lalanne C."/>
            <person name="Gautier V."/>
            <person name="Ament-Velasquez S.L."/>
            <person name="Kruys A."/>
            <person name="Hutchinson M.I."/>
            <person name="Powell A.J."/>
            <person name="Barry K."/>
            <person name="Miller A.N."/>
            <person name="Grigoriev I.V."/>
            <person name="Debuchy R."/>
            <person name="Gladieux P."/>
            <person name="Hiltunen Thoren M."/>
            <person name="Johannesson H."/>
        </authorList>
    </citation>
    <scope>NUCLEOTIDE SEQUENCE</scope>
    <source>
        <strain evidence="3">CBS 314.62</strain>
    </source>
</reference>
<dbReference type="Pfam" id="PF00975">
    <property type="entry name" value="Thioesterase"/>
    <property type="match status" value="1"/>
</dbReference>
<dbReference type="Gene3D" id="3.40.50.1820">
    <property type="entry name" value="alpha/beta hydrolase"/>
    <property type="match status" value="1"/>
</dbReference>
<dbReference type="InterPro" id="IPR029058">
    <property type="entry name" value="AB_hydrolase_fold"/>
</dbReference>
<protein>
    <submittedName>
        <fullName evidence="3">Alpha/Beta hydrolase protein</fullName>
    </submittedName>
</protein>
<keyword evidence="4" id="KW-1185">Reference proteome</keyword>
<feature type="region of interest" description="Disordered" evidence="1">
    <location>
        <begin position="174"/>
        <end position="198"/>
    </location>
</feature>
<evidence type="ECO:0000256" key="1">
    <source>
        <dbReference type="SAM" id="MobiDB-lite"/>
    </source>
</evidence>
<reference evidence="3" key="2">
    <citation type="submission" date="2023-06" db="EMBL/GenBank/DDBJ databases">
        <authorList>
            <consortium name="Lawrence Berkeley National Laboratory"/>
            <person name="Haridas S."/>
            <person name="Hensen N."/>
            <person name="Bonometti L."/>
            <person name="Westerberg I."/>
            <person name="Brannstrom I.O."/>
            <person name="Guillou S."/>
            <person name="Cros-Aarteil S."/>
            <person name="Calhoun S."/>
            <person name="Kuo A."/>
            <person name="Mondo S."/>
            <person name="Pangilinan J."/>
            <person name="Riley R."/>
            <person name="Labutti K."/>
            <person name="Andreopoulos B."/>
            <person name="Lipzen A."/>
            <person name="Chen C."/>
            <person name="Yanf M."/>
            <person name="Daum C."/>
            <person name="Ng V."/>
            <person name="Clum A."/>
            <person name="Steindorff A."/>
            <person name="Ohm R."/>
            <person name="Martin F."/>
            <person name="Silar P."/>
            <person name="Natvig D."/>
            <person name="Lalanne C."/>
            <person name="Gautier V."/>
            <person name="Ament-Velasquez S.L."/>
            <person name="Kruys A."/>
            <person name="Hutchinson M.I."/>
            <person name="Powell A.J."/>
            <person name="Barry K."/>
            <person name="Miller A.N."/>
            <person name="Grigoriev I.V."/>
            <person name="Debuchy R."/>
            <person name="Gladieux P."/>
            <person name="Thoren M.H."/>
            <person name="Johannesson H."/>
        </authorList>
    </citation>
    <scope>NUCLEOTIDE SEQUENCE</scope>
    <source>
        <strain evidence="3">CBS 314.62</strain>
    </source>
</reference>
<dbReference type="SUPFAM" id="SSF53474">
    <property type="entry name" value="alpha/beta-Hydrolases"/>
    <property type="match status" value="1"/>
</dbReference>
<dbReference type="InterPro" id="IPR001031">
    <property type="entry name" value="Thioesterase"/>
</dbReference>
<evidence type="ECO:0000313" key="4">
    <source>
        <dbReference type="Proteomes" id="UP001270362"/>
    </source>
</evidence>
<evidence type="ECO:0000259" key="2">
    <source>
        <dbReference type="Pfam" id="PF00975"/>
    </source>
</evidence>
<name>A0AAE0X547_9PEZI</name>
<dbReference type="Proteomes" id="UP001270362">
    <property type="component" value="Unassembled WGS sequence"/>
</dbReference>
<dbReference type="EMBL" id="JAULSO010000003">
    <property type="protein sequence ID" value="KAK3685387.1"/>
    <property type="molecule type" value="Genomic_DNA"/>
</dbReference>
<sequence length="289" mass="31852">MFDSNPNLIQEPVNRPFARKVPLILMHDGGGTVFSYHCLGDLSRPLYGIYNPCYHSGGSWEGGIPEMARHYVDLIKESVPKEDIIIGGWSLGGLLSVEMAHIMAGDLEHNVIGIVMIDSVYPKIMQNVSGTKIVQHAMQWNEHTRQETRDAVQRCFSEASKMVGQWTLPTWGGGDDEATTNGVTAGANANGHATEPKAPAPPPVMLLRAQEAVPVEGDGTSRVDVSRKDRLLGWGLYRDKFITQVFDIPGHHFSIFTSDDRLKAVTEKIKLACYQLESKAAMRARARGL</sequence>
<feature type="domain" description="Thioesterase" evidence="2">
    <location>
        <begin position="22"/>
        <end position="126"/>
    </location>
</feature>